<dbReference type="EMBL" id="JABZSJ010000001">
    <property type="protein sequence ID" value="MBF1383339.1"/>
    <property type="molecule type" value="Genomic_DNA"/>
</dbReference>
<dbReference type="Proteomes" id="UP000771736">
    <property type="component" value="Unassembled WGS sequence"/>
</dbReference>
<accession>A0A930HK96</accession>
<keyword evidence="1" id="KW-0732">Signal</keyword>
<evidence type="ECO:0000313" key="3">
    <source>
        <dbReference type="Proteomes" id="UP000771736"/>
    </source>
</evidence>
<protein>
    <recommendedName>
        <fullName evidence="4">Peptidase</fullName>
    </recommendedName>
</protein>
<gene>
    <name evidence="2" type="ORF">HXN26_00560</name>
</gene>
<sequence length="495" mass="53302">MKNYLQYGRRQAAIATFAALFIAFFGLTQQTTAQTKYDFAIAGTWVTSENCNDLTAISGVEGTVRYDANTKTLFLKNAKIDGKGANAIYSKLEGLTLRVAGKNEMRSDYISTIQFIEPMTIEGSGTLDVVCTNGDAIYANCTNLTIDACTVNARGTNYGIVGEDGRNDEKLTIKYATVTAEGGKDASIGCFKYLTLMGCKITQPQGVEFSDELHGVAKDGTLVKDMITIDPTVFQLWIAGKIVTLDNCADLTAIPGVEGKVNYDPKTRTLTLDNASISTNKHYGILNFMNNLTIKLTGTNTITAQLNNAIYNNDDCLISVVGPNARLNLQGATASEDKAGRQAFQNHGTASISQCTIEASAGINALSFGEWKFDRCNVRAKAEGDEKYRFAGSIAYLAKVPELTGCVLVAQSGTHWKEFSDEYGTNYTLVDAAEKPITDWVTITTDPAGIANPAVSTATTVKNTYTIGGVRLAGEPNQLPKGLYIVNGKKVVNHK</sequence>
<proteinExistence type="predicted"/>
<feature type="signal peptide" evidence="1">
    <location>
        <begin position="1"/>
        <end position="33"/>
    </location>
</feature>
<evidence type="ECO:0000256" key="1">
    <source>
        <dbReference type="SAM" id="SignalP"/>
    </source>
</evidence>
<evidence type="ECO:0008006" key="4">
    <source>
        <dbReference type="Google" id="ProtNLM"/>
    </source>
</evidence>
<organism evidence="2 3">
    <name type="scientific">Prevotella aurantiaca</name>
    <dbReference type="NCBI Taxonomy" id="596085"/>
    <lineage>
        <taxon>Bacteria</taxon>
        <taxon>Pseudomonadati</taxon>
        <taxon>Bacteroidota</taxon>
        <taxon>Bacteroidia</taxon>
        <taxon>Bacteroidales</taxon>
        <taxon>Prevotellaceae</taxon>
        <taxon>Prevotella</taxon>
    </lineage>
</organism>
<comment type="caution">
    <text evidence="2">The sequence shown here is derived from an EMBL/GenBank/DDBJ whole genome shotgun (WGS) entry which is preliminary data.</text>
</comment>
<reference evidence="2" key="1">
    <citation type="submission" date="2020-04" db="EMBL/GenBank/DDBJ databases">
        <title>Deep metagenomics examines the oral microbiome during advanced dental caries in children, revealing novel taxa and co-occurrences with host molecules.</title>
        <authorList>
            <person name="Baker J.L."/>
            <person name="Morton J.T."/>
            <person name="Dinis M."/>
            <person name="Alvarez R."/>
            <person name="Tran N.C."/>
            <person name="Knight R."/>
            <person name="Edlund A."/>
        </authorList>
    </citation>
    <scope>NUCLEOTIDE SEQUENCE</scope>
    <source>
        <strain evidence="2">JCVI_44_bin.5</strain>
    </source>
</reference>
<dbReference type="AlphaFoldDB" id="A0A930HK96"/>
<feature type="chain" id="PRO_5037204628" description="Peptidase" evidence="1">
    <location>
        <begin position="34"/>
        <end position="495"/>
    </location>
</feature>
<name>A0A930HK96_9BACT</name>
<evidence type="ECO:0000313" key="2">
    <source>
        <dbReference type="EMBL" id="MBF1383339.1"/>
    </source>
</evidence>
<dbReference type="RefSeq" id="WP_273158138.1">
    <property type="nucleotide sequence ID" value="NZ_JABZSJ010000001.1"/>
</dbReference>